<dbReference type="PANTHER" id="PTHR46825">
    <property type="entry name" value="D-ALANYL-D-ALANINE-CARBOXYPEPTIDASE/ENDOPEPTIDASE AMPH"/>
    <property type="match status" value="1"/>
</dbReference>
<dbReference type="PATRIC" id="fig|396014.3.peg.3422"/>
<evidence type="ECO:0000259" key="4">
    <source>
        <dbReference type="Pfam" id="PF00144"/>
    </source>
</evidence>
<dbReference type="SUPFAM" id="SSF56601">
    <property type="entry name" value="beta-lactamase/transpeptidase-like"/>
    <property type="match status" value="1"/>
</dbReference>
<evidence type="ECO:0000313" key="6">
    <source>
        <dbReference type="Proteomes" id="UP000023067"/>
    </source>
</evidence>
<dbReference type="HOGENOM" id="CLU_022757_1_0_11"/>
<dbReference type="STRING" id="396014.BF93_09615"/>
<evidence type="ECO:0000256" key="1">
    <source>
        <dbReference type="SAM" id="MobiDB-lite"/>
    </source>
</evidence>
<comment type="caution">
    <text evidence="5">The sequence shown here is derived from an EMBL/GenBank/DDBJ whole genome shotgun (WGS) entry which is preliminary data.</text>
</comment>
<feature type="region of interest" description="Disordered" evidence="1">
    <location>
        <begin position="405"/>
        <end position="438"/>
    </location>
</feature>
<feature type="transmembrane region" description="Helical" evidence="2">
    <location>
        <begin position="674"/>
        <end position="697"/>
    </location>
</feature>
<dbReference type="InterPro" id="IPR050491">
    <property type="entry name" value="AmpC-like"/>
</dbReference>
<feature type="transmembrane region" description="Helical" evidence="2">
    <location>
        <begin position="594"/>
        <end position="618"/>
    </location>
</feature>
<dbReference type="RefSeq" id="WP_038374317.1">
    <property type="nucleotide sequence ID" value="NZ_KK070007.1"/>
</dbReference>
<protein>
    <submittedName>
        <fullName evidence="5">Beta-lactamase</fullName>
    </submittedName>
</protein>
<dbReference type="PROSITE" id="PS51257">
    <property type="entry name" value="PROKAR_LIPOPROTEIN"/>
    <property type="match status" value="1"/>
</dbReference>
<keyword evidence="3" id="KW-0732">Signal</keyword>
<feature type="signal peptide" evidence="3">
    <location>
        <begin position="1"/>
        <end position="27"/>
    </location>
</feature>
<evidence type="ECO:0000313" key="5">
    <source>
        <dbReference type="EMBL" id="EWS79769.1"/>
    </source>
</evidence>
<name>Z9JNK6_9MICO</name>
<sequence length="703" mass="72009">MNVVHRARGLLALLIVGVAVLAGCAGATGGAAPGTLPAPRAAEPASPVGLTEQDVNAWLDGRLPVALENGGVPGAVVTVVQDGRILTSRGYGEARTATADAPAVPVDPASSLFRVGSVSKLATDVAVLQLVEAGELDLDEDVSTYVDVPLERRFDGDITLRHLLTHTAGFEEHLEGLFVAEGEEFSLEEYVRHEPPTQIYAPGTTPAYSNYGLALAGYIVEETTGVPFEQYVQEHVFAPAGMSASTFAQPVPDALAPQLASGYVTADGPAQDFEIIPASPAGAMSASGEDMGRFLLALLGQSSGEPILSPEMLAQMQQPALDESSLGTLAQGQRMGLGLFDESRPGHRALGHGGDTNFFHSALEIYPDDGIGIFLSLNATGDDTAAYAIRDDLLAGFTDRYLPADGGAGSERPGTVPAAGGASDAGGAGAEGAGAEGGAVERAATVAGSYESTRAMATGYMDAVTLLTPVRITAVGDGRLVASGLSLSGPQQYEEISPWVWQEVGGHRKLAVQVEDGEVVRIGHDSAMSIVPVGPGRALLLPVLATAAVLLVLVLALWPLGAIRRLAGRVLGTSPAVPAPPLPWTAHLARAGGAVALLALVGWTVAIVSAGGFAVLPAPAIRGIQVAQAIGVLALVPATVDLVRTVLPGRAHAGSEAAAEVRPLLRALRRGRRVLGAVVLVAALAGIAWSAWGLHLFSLDVSV</sequence>
<accession>Z9JNK6</accession>
<keyword evidence="2" id="KW-0812">Transmembrane</keyword>
<dbReference type="AlphaFoldDB" id="Z9JNK6"/>
<gene>
    <name evidence="5" type="ORF">BF93_09615</name>
</gene>
<dbReference type="PANTHER" id="PTHR46825:SF9">
    <property type="entry name" value="BETA-LACTAMASE-RELATED DOMAIN-CONTAINING PROTEIN"/>
    <property type="match status" value="1"/>
</dbReference>
<dbReference type="eggNOG" id="COG1680">
    <property type="taxonomic scope" value="Bacteria"/>
</dbReference>
<feature type="chain" id="PRO_5038441162" evidence="3">
    <location>
        <begin position="28"/>
        <end position="703"/>
    </location>
</feature>
<evidence type="ECO:0000256" key="2">
    <source>
        <dbReference type="SAM" id="Phobius"/>
    </source>
</evidence>
<proteinExistence type="predicted"/>
<feature type="compositionally biased region" description="Gly residues" evidence="1">
    <location>
        <begin position="423"/>
        <end position="437"/>
    </location>
</feature>
<dbReference type="InterPro" id="IPR012338">
    <property type="entry name" value="Beta-lactam/transpept-like"/>
</dbReference>
<dbReference type="InterPro" id="IPR001466">
    <property type="entry name" value="Beta-lactam-related"/>
</dbReference>
<dbReference type="EMBL" id="JDYK01000025">
    <property type="protein sequence ID" value="EWS79769.1"/>
    <property type="molecule type" value="Genomic_DNA"/>
</dbReference>
<organism evidence="5 6">
    <name type="scientific">Brachybacterium phenoliresistens</name>
    <dbReference type="NCBI Taxonomy" id="396014"/>
    <lineage>
        <taxon>Bacteria</taxon>
        <taxon>Bacillati</taxon>
        <taxon>Actinomycetota</taxon>
        <taxon>Actinomycetes</taxon>
        <taxon>Micrococcales</taxon>
        <taxon>Dermabacteraceae</taxon>
        <taxon>Brachybacterium</taxon>
    </lineage>
</organism>
<keyword evidence="2" id="KW-0472">Membrane</keyword>
<dbReference type="OrthoDB" id="4281716at2"/>
<dbReference type="Gene3D" id="3.40.710.10">
    <property type="entry name" value="DD-peptidase/beta-lactamase superfamily"/>
    <property type="match status" value="1"/>
</dbReference>
<reference evidence="5 6" key="1">
    <citation type="submission" date="2014-02" db="EMBL/GenBank/DDBJ databases">
        <title>Genome sequence of Brachybacterium phenoliresistens strain W13A50.</title>
        <authorList>
            <person name="Wang X."/>
        </authorList>
    </citation>
    <scope>NUCLEOTIDE SEQUENCE [LARGE SCALE GENOMIC DNA]</scope>
    <source>
        <strain evidence="5 6">W13A50</strain>
    </source>
</reference>
<dbReference type="Pfam" id="PF00144">
    <property type="entry name" value="Beta-lactamase"/>
    <property type="match status" value="1"/>
</dbReference>
<keyword evidence="2" id="KW-1133">Transmembrane helix</keyword>
<feature type="domain" description="Beta-lactamase-related" evidence="4">
    <location>
        <begin position="67"/>
        <end position="393"/>
    </location>
</feature>
<evidence type="ECO:0000256" key="3">
    <source>
        <dbReference type="SAM" id="SignalP"/>
    </source>
</evidence>
<feature type="transmembrane region" description="Helical" evidence="2">
    <location>
        <begin position="539"/>
        <end position="560"/>
    </location>
</feature>
<keyword evidence="6" id="KW-1185">Reference proteome</keyword>
<feature type="transmembrane region" description="Helical" evidence="2">
    <location>
        <begin position="624"/>
        <end position="643"/>
    </location>
</feature>
<dbReference type="Proteomes" id="UP000023067">
    <property type="component" value="Unassembled WGS sequence"/>
</dbReference>